<protein>
    <submittedName>
        <fullName evidence="1">Uncharacterized protein</fullName>
    </submittedName>
</protein>
<reference evidence="1 2" key="2">
    <citation type="submission" date="2013-02" db="EMBL/GenBank/DDBJ databases">
        <title>The Genome Sequence of Plasmodium falciparum Tanzania (2000708).</title>
        <authorList>
            <consortium name="The Broad Institute Genome Sequencing Platform"/>
            <consortium name="The Broad Institute Genome Sequencing Center for Infectious Disease"/>
            <person name="Neafsey D."/>
            <person name="Cheeseman I."/>
            <person name="Volkman S."/>
            <person name="Adams J."/>
            <person name="Walker B."/>
            <person name="Young S.K."/>
            <person name="Zeng Q."/>
            <person name="Gargeya S."/>
            <person name="Fitzgerald M."/>
            <person name="Haas B."/>
            <person name="Abouelleil A."/>
            <person name="Alvarado L."/>
            <person name="Arachchi H.M."/>
            <person name="Berlin A.M."/>
            <person name="Chapman S.B."/>
            <person name="Dewar J."/>
            <person name="Goldberg J."/>
            <person name="Griggs A."/>
            <person name="Gujja S."/>
            <person name="Hansen M."/>
            <person name="Howarth C."/>
            <person name="Imamovic A."/>
            <person name="Larimer J."/>
            <person name="McCowan C."/>
            <person name="Murphy C."/>
            <person name="Neiman D."/>
            <person name="Pearson M."/>
            <person name="Priest M."/>
            <person name="Roberts A."/>
            <person name="Saif S."/>
            <person name="Shea T."/>
            <person name="Sisk P."/>
            <person name="Sykes S."/>
            <person name="Wortman J."/>
            <person name="Nusbaum C."/>
            <person name="Birren B."/>
        </authorList>
    </citation>
    <scope>NUCLEOTIDE SEQUENCE [LARGE SCALE GENOMIC DNA]</scope>
    <source>
        <strain evidence="2">Tanzania (2000708)</strain>
    </source>
</reference>
<name>A0A024WDD6_PLAFA</name>
<dbReference type="Proteomes" id="UP000030708">
    <property type="component" value="Unassembled WGS sequence"/>
</dbReference>
<evidence type="ECO:0000313" key="2">
    <source>
        <dbReference type="Proteomes" id="UP000030708"/>
    </source>
</evidence>
<evidence type="ECO:0000313" key="1">
    <source>
        <dbReference type="EMBL" id="ETW38251.1"/>
    </source>
</evidence>
<reference evidence="1 2" key="1">
    <citation type="submission" date="2013-02" db="EMBL/GenBank/DDBJ databases">
        <title>The Genome Annotation of Plasmodium falciparum Tanzania (2000708).</title>
        <authorList>
            <consortium name="The Broad Institute Genome Sequencing Platform"/>
            <consortium name="The Broad Institute Genome Sequencing Center for Infectious Disease"/>
            <person name="Neafsey D."/>
            <person name="Hoffman S."/>
            <person name="Volkman S."/>
            <person name="Rosenthal P."/>
            <person name="Walker B."/>
            <person name="Young S.K."/>
            <person name="Zeng Q."/>
            <person name="Gargeya S."/>
            <person name="Fitzgerald M."/>
            <person name="Haas B."/>
            <person name="Abouelleil A."/>
            <person name="Allen A.W."/>
            <person name="Alvarado L."/>
            <person name="Arachchi H.M."/>
            <person name="Berlin A.M."/>
            <person name="Chapman S.B."/>
            <person name="Gainer-Dewar J."/>
            <person name="Goldberg J."/>
            <person name="Griggs A."/>
            <person name="Gujja S."/>
            <person name="Hansen M."/>
            <person name="Howarth C."/>
            <person name="Imamovic A."/>
            <person name="Ireland A."/>
            <person name="Larimer J."/>
            <person name="McCowan C."/>
            <person name="Murphy C."/>
            <person name="Pearson M."/>
            <person name="Poon T.W."/>
            <person name="Priest M."/>
            <person name="Roberts A."/>
            <person name="Saif S."/>
            <person name="Shea T."/>
            <person name="Sisk P."/>
            <person name="Sykes S."/>
            <person name="Wortman J."/>
            <person name="Nusbaum C."/>
            <person name="Birren B."/>
        </authorList>
    </citation>
    <scope>NUCLEOTIDE SEQUENCE [LARGE SCALE GENOMIC DNA]</scope>
    <source>
        <strain evidence="2">Tanzania (2000708)</strain>
    </source>
</reference>
<proteinExistence type="predicted"/>
<organism evidence="1 2">
    <name type="scientific">Plasmodium falciparum Tanzania</name>
    <name type="common">2000708</name>
    <dbReference type="NCBI Taxonomy" id="1036725"/>
    <lineage>
        <taxon>Eukaryota</taxon>
        <taxon>Sar</taxon>
        <taxon>Alveolata</taxon>
        <taxon>Apicomplexa</taxon>
        <taxon>Aconoidasida</taxon>
        <taxon>Haemosporida</taxon>
        <taxon>Plasmodiidae</taxon>
        <taxon>Plasmodium</taxon>
        <taxon>Plasmodium (Laverania)</taxon>
    </lineage>
</organism>
<dbReference type="EMBL" id="KI926314">
    <property type="protein sequence ID" value="ETW38251.1"/>
    <property type="molecule type" value="Genomic_DNA"/>
</dbReference>
<gene>
    <name evidence="1" type="ORF">PFTANZ_01063</name>
</gene>
<sequence length="144" mass="16965">MFNHDIIKEKDNYKQKIRTLYRNENNGEDTNKNNNNDDINNNICHNNYSSTNFYKNFFQHFNCGNIFNNPNYSNEIVLTNTTCLSVHFNSNVLCNSQNIKNKNTIHSLENIKEEHDHTKNPSNFFLETNTYYDLNLTKSVDGNN</sequence>
<accession>A0A024WDD6</accession>
<dbReference type="AlphaFoldDB" id="A0A024WDD6"/>